<keyword evidence="3" id="KW-1185">Reference proteome</keyword>
<dbReference type="KEGG" id="cuo:CUROG_04550"/>
<evidence type="ECO:0000256" key="1">
    <source>
        <dbReference type="SAM" id="MobiDB-lite"/>
    </source>
</evidence>
<evidence type="ECO:0000313" key="3">
    <source>
        <dbReference type="Proteomes" id="UP000326711"/>
    </source>
</evidence>
<accession>A0A5J6Z9A2</accession>
<sequence>MADAVARYKSGQIKATQDRADRNYRRRQRELRTWVDQVAGELGLSRDQLLTARNAELVAQLLKNHNPG</sequence>
<proteinExistence type="predicted"/>
<dbReference type="Proteomes" id="UP000326711">
    <property type="component" value="Chromosome"/>
</dbReference>
<protein>
    <submittedName>
        <fullName evidence="2">Uncharacterized protein</fullName>
    </submittedName>
</protein>
<organism evidence="2 3">
    <name type="scientific">Corynebacterium urogenitale</name>
    <dbReference type="NCBI Taxonomy" id="2487892"/>
    <lineage>
        <taxon>Bacteria</taxon>
        <taxon>Bacillati</taxon>
        <taxon>Actinomycetota</taxon>
        <taxon>Actinomycetes</taxon>
        <taxon>Mycobacteriales</taxon>
        <taxon>Corynebacteriaceae</taxon>
        <taxon>Corynebacterium</taxon>
    </lineage>
</organism>
<dbReference type="EMBL" id="CP045032">
    <property type="protein sequence ID" value="QFQ02285.1"/>
    <property type="molecule type" value="Genomic_DNA"/>
</dbReference>
<reference evidence="3" key="1">
    <citation type="submission" date="2019-10" db="EMBL/GenBank/DDBJ databases">
        <title>Complete genome sequence of Corynebacterium urogenitalis DSM 108747, isolated from the genital tract of a cow.</title>
        <authorList>
            <person name="Ruckert C."/>
            <person name="Ballas P."/>
            <person name="Wagener K."/>
            <person name="Drillich M."/>
            <person name="Kaempfer P."/>
            <person name="Busse H.-J."/>
            <person name="Ehling-Schulz M."/>
        </authorList>
    </citation>
    <scope>NUCLEOTIDE SEQUENCE [LARGE SCALE GENOMIC DNA]</scope>
    <source>
        <strain evidence="3">LMM 1652</strain>
    </source>
</reference>
<gene>
    <name evidence="2" type="ORF">CUROG_04550</name>
</gene>
<dbReference type="AlphaFoldDB" id="A0A5J6Z9A2"/>
<evidence type="ECO:0000313" key="2">
    <source>
        <dbReference type="EMBL" id="QFQ02285.1"/>
    </source>
</evidence>
<name>A0A5J6Z9A2_9CORY</name>
<feature type="region of interest" description="Disordered" evidence="1">
    <location>
        <begin position="1"/>
        <end position="24"/>
    </location>
</feature>